<evidence type="ECO:0000313" key="1">
    <source>
        <dbReference type="EMBL" id="KPB00116.1"/>
    </source>
</evidence>
<dbReference type="AlphaFoldDB" id="A0A0M9GLC0"/>
<proteinExistence type="predicted"/>
<dbReference type="OrthoDB" id="9915409at2"/>
<dbReference type="PATRIC" id="fig|1514904.3.peg.2248"/>
<accession>A0A0M9GLC0</accession>
<protein>
    <submittedName>
        <fullName evidence="1">Uncharacterized protein</fullName>
    </submittedName>
</protein>
<name>A0A0M9GLC0_9HYPH</name>
<dbReference type="EMBL" id="JXMU01000029">
    <property type="protein sequence ID" value="KPB00116.1"/>
    <property type="molecule type" value="Genomic_DNA"/>
</dbReference>
<dbReference type="STRING" id="1514904.SU32_15515"/>
<comment type="caution">
    <text evidence="1">The sequence shown here is derived from an EMBL/GenBank/DDBJ whole genome shotgun (WGS) entry which is preliminary data.</text>
</comment>
<sequence>MPEKKTNTKHDDAIEIIAAELLAIANEIEELPSFDPGELTNEKMVQLQKIDFCSQRLREVSKLIVEFAEQSHQDQITLLKILASTANLEHTRDLFEQRQIG</sequence>
<dbReference type="RefSeq" id="WP_054000291.1">
    <property type="nucleotide sequence ID" value="NZ_JXMU01000029.1"/>
</dbReference>
<keyword evidence="2" id="KW-1185">Reference proteome</keyword>
<evidence type="ECO:0000313" key="2">
    <source>
        <dbReference type="Proteomes" id="UP000038011"/>
    </source>
</evidence>
<gene>
    <name evidence="1" type="ORF">SU32_15515</name>
</gene>
<reference evidence="1 2" key="1">
    <citation type="submission" date="2015-01" db="EMBL/GenBank/DDBJ databases">
        <title>Ahrensia donghaiensis sp. nov., a novel dimethylsulphoniopropionate-cleavage bacterium isolated from seawater and emended descriptions of the genus Ahrensia and Ahrensia kielensis.</title>
        <authorList>
            <person name="Liu J."/>
        </authorList>
    </citation>
    <scope>NUCLEOTIDE SEQUENCE [LARGE SCALE GENOMIC DNA]</scope>
    <source>
        <strain evidence="1 2">LZD062</strain>
    </source>
</reference>
<organism evidence="1 2">
    <name type="scientific">Ahrensia marina</name>
    <dbReference type="NCBI Taxonomy" id="1514904"/>
    <lineage>
        <taxon>Bacteria</taxon>
        <taxon>Pseudomonadati</taxon>
        <taxon>Pseudomonadota</taxon>
        <taxon>Alphaproteobacteria</taxon>
        <taxon>Hyphomicrobiales</taxon>
        <taxon>Ahrensiaceae</taxon>
        <taxon>Ahrensia</taxon>
    </lineage>
</organism>
<dbReference type="Proteomes" id="UP000038011">
    <property type="component" value="Unassembled WGS sequence"/>
</dbReference>